<dbReference type="AlphaFoldDB" id="A0A4V3D2E7"/>
<comment type="caution">
    <text evidence="2">The sequence shown here is derived from an EMBL/GenBank/DDBJ whole genome shotgun (WGS) entry which is preliminary data.</text>
</comment>
<dbReference type="Gene3D" id="2.40.128.110">
    <property type="entry name" value="Lipid/polyisoprenoid-binding, YceI-like"/>
    <property type="match status" value="1"/>
</dbReference>
<dbReference type="InterPro" id="IPR007372">
    <property type="entry name" value="Lipid/polyisoprenoid-bd_YceI"/>
</dbReference>
<sequence length="185" mass="20700">MKNLIRILVFLTAFQVNEALGQTLYGTSTGEVKIYSDTPLETIEALNQKVGCLVNPATMDLAVQMKITDFVFPNKLMQEHFNENYMESEKYPTANFKGKIKEQIDFKVPGTYPVTAVGSMTIHGVTKPFTVKGNLVSSGNSLKIDFKFLVKPEEYKVEIPSLVITKIAEEIEVTGNISLQERKTN</sequence>
<dbReference type="InterPro" id="IPR036761">
    <property type="entry name" value="TTHA0802/YceI-like_sf"/>
</dbReference>
<gene>
    <name evidence="2" type="ORF">DFQ04_0400</name>
</gene>
<accession>A0A4V3D2E7</accession>
<dbReference type="EMBL" id="SNYF01000005">
    <property type="protein sequence ID" value="TDQ18597.1"/>
    <property type="molecule type" value="Genomic_DNA"/>
</dbReference>
<protein>
    <submittedName>
        <fullName evidence="2">YceI-like domain-containing protein</fullName>
    </submittedName>
</protein>
<keyword evidence="3" id="KW-1185">Reference proteome</keyword>
<dbReference type="OrthoDB" id="116832at2"/>
<dbReference type="RefSeq" id="WP_133552154.1">
    <property type="nucleotide sequence ID" value="NZ_SNYF01000005.1"/>
</dbReference>
<proteinExistence type="predicted"/>
<feature type="domain" description="Lipid/polyisoprenoid-binding YceI-like" evidence="1">
    <location>
        <begin position="55"/>
        <end position="177"/>
    </location>
</feature>
<evidence type="ECO:0000259" key="1">
    <source>
        <dbReference type="Pfam" id="PF04264"/>
    </source>
</evidence>
<name>A0A4V3D2E7_9BACT</name>
<dbReference type="PANTHER" id="PTHR34406:SF1">
    <property type="entry name" value="PROTEIN YCEI"/>
    <property type="match status" value="1"/>
</dbReference>
<evidence type="ECO:0000313" key="3">
    <source>
        <dbReference type="Proteomes" id="UP000294535"/>
    </source>
</evidence>
<dbReference type="PANTHER" id="PTHR34406">
    <property type="entry name" value="PROTEIN YCEI"/>
    <property type="match status" value="1"/>
</dbReference>
<dbReference type="Proteomes" id="UP000294535">
    <property type="component" value="Unassembled WGS sequence"/>
</dbReference>
<dbReference type="Pfam" id="PF04264">
    <property type="entry name" value="YceI"/>
    <property type="match status" value="1"/>
</dbReference>
<reference evidence="2 3" key="1">
    <citation type="submission" date="2019-03" db="EMBL/GenBank/DDBJ databases">
        <title>Genomic Encyclopedia of Type Strains, Phase III (KMG-III): the genomes of soil and plant-associated and newly described type strains.</title>
        <authorList>
            <person name="Whitman W."/>
        </authorList>
    </citation>
    <scope>NUCLEOTIDE SEQUENCE [LARGE SCALE GENOMIC DNA]</scope>
    <source>
        <strain evidence="2 3">CECT 8446</strain>
    </source>
</reference>
<organism evidence="2 3">
    <name type="scientific">Algoriphagus boseongensis</name>
    <dbReference type="NCBI Taxonomy" id="1442587"/>
    <lineage>
        <taxon>Bacteria</taxon>
        <taxon>Pseudomonadati</taxon>
        <taxon>Bacteroidota</taxon>
        <taxon>Cytophagia</taxon>
        <taxon>Cytophagales</taxon>
        <taxon>Cyclobacteriaceae</taxon>
        <taxon>Algoriphagus</taxon>
    </lineage>
</organism>
<evidence type="ECO:0000313" key="2">
    <source>
        <dbReference type="EMBL" id="TDQ18597.1"/>
    </source>
</evidence>
<dbReference type="SUPFAM" id="SSF101874">
    <property type="entry name" value="YceI-like"/>
    <property type="match status" value="1"/>
</dbReference>